<name>A0ABM2YQU7_GOSHI</name>
<dbReference type="PANTHER" id="PTHR10869:SF238">
    <property type="entry name" value="PROLYL 4-HYDROXYLASE 6-RELATED"/>
    <property type="match status" value="1"/>
</dbReference>
<sequence>MAHQPENGESMQIIHDENGQKYEPHFDYFHDKANQELGGHRIATVLMYLSDVESGGETVFPNAEGKLSQPKDDSWSDCAKNGYAGNTMISIGDFVKCLLSCVFTFLGY</sequence>
<accession>A0ABM2YQU7</accession>
<evidence type="ECO:0000256" key="3">
    <source>
        <dbReference type="ARBA" id="ARBA00023004"/>
    </source>
</evidence>
<protein>
    <submittedName>
        <fullName evidence="6">Probable prolyl 4-hydroxylase 7</fullName>
    </submittedName>
</protein>
<evidence type="ECO:0000256" key="1">
    <source>
        <dbReference type="ARBA" id="ARBA00004586"/>
    </source>
</evidence>
<dbReference type="InterPro" id="IPR045054">
    <property type="entry name" value="P4HA-like"/>
</dbReference>
<evidence type="ECO:0000313" key="6">
    <source>
        <dbReference type="RefSeq" id="XP_040932890.1"/>
    </source>
</evidence>
<dbReference type="InterPro" id="IPR044862">
    <property type="entry name" value="Pro_4_hyd_alph_FE2OG_OXY"/>
</dbReference>
<gene>
    <name evidence="6" type="primary">LOC121206250</name>
</gene>
<proteinExistence type="predicted"/>
<keyword evidence="5" id="KW-1185">Reference proteome</keyword>
<evidence type="ECO:0000313" key="5">
    <source>
        <dbReference type="Proteomes" id="UP000818029"/>
    </source>
</evidence>
<reference evidence="5" key="1">
    <citation type="journal article" date="2020" name="Nat. Genet.">
        <title>Genomic diversifications of five Gossypium allopolyploid species and their impact on cotton improvement.</title>
        <authorList>
            <person name="Chen Z.J."/>
            <person name="Sreedasyam A."/>
            <person name="Ando A."/>
            <person name="Song Q."/>
            <person name="De Santiago L.M."/>
            <person name="Hulse-Kemp A.M."/>
            <person name="Ding M."/>
            <person name="Ye W."/>
            <person name="Kirkbride R.C."/>
            <person name="Jenkins J."/>
            <person name="Plott C."/>
            <person name="Lovell J."/>
            <person name="Lin Y.M."/>
            <person name="Vaughn R."/>
            <person name="Liu B."/>
            <person name="Simpson S."/>
            <person name="Scheffler B.E."/>
            <person name="Wen L."/>
            <person name="Saski C.A."/>
            <person name="Grover C.E."/>
            <person name="Hu G."/>
            <person name="Conover J.L."/>
            <person name="Carlson J.W."/>
            <person name="Shu S."/>
            <person name="Boston L.B."/>
            <person name="Williams M."/>
            <person name="Peterson D.G."/>
            <person name="McGee K."/>
            <person name="Jones D.C."/>
            <person name="Wendel J.F."/>
            <person name="Stelly D.M."/>
            <person name="Grimwood J."/>
            <person name="Schmutz J."/>
        </authorList>
    </citation>
    <scope>NUCLEOTIDE SEQUENCE [LARGE SCALE GENOMIC DNA]</scope>
    <source>
        <strain evidence="5">cv. TM-1</strain>
    </source>
</reference>
<dbReference type="Gene3D" id="2.60.120.620">
    <property type="entry name" value="q2cbj1_9rhob like domain"/>
    <property type="match status" value="1"/>
</dbReference>
<dbReference type="Pfam" id="PF13640">
    <property type="entry name" value="2OG-FeII_Oxy_3"/>
    <property type="match status" value="1"/>
</dbReference>
<keyword evidence="2" id="KW-0479">Metal-binding</keyword>
<organism evidence="5 6">
    <name type="scientific">Gossypium hirsutum</name>
    <name type="common">Upland cotton</name>
    <name type="synonym">Gossypium mexicanum</name>
    <dbReference type="NCBI Taxonomy" id="3635"/>
    <lineage>
        <taxon>Eukaryota</taxon>
        <taxon>Viridiplantae</taxon>
        <taxon>Streptophyta</taxon>
        <taxon>Embryophyta</taxon>
        <taxon>Tracheophyta</taxon>
        <taxon>Spermatophyta</taxon>
        <taxon>Magnoliopsida</taxon>
        <taxon>eudicotyledons</taxon>
        <taxon>Gunneridae</taxon>
        <taxon>Pentapetalae</taxon>
        <taxon>rosids</taxon>
        <taxon>malvids</taxon>
        <taxon>Malvales</taxon>
        <taxon>Malvaceae</taxon>
        <taxon>Malvoideae</taxon>
        <taxon>Gossypium</taxon>
    </lineage>
</organism>
<dbReference type="GeneID" id="121206250"/>
<dbReference type="Proteomes" id="UP000818029">
    <property type="component" value="Chromosome A09"/>
</dbReference>
<reference evidence="6" key="2">
    <citation type="submission" date="2025-08" db="UniProtKB">
        <authorList>
            <consortium name="RefSeq"/>
        </authorList>
    </citation>
    <scope>IDENTIFICATION</scope>
</reference>
<keyword evidence="3" id="KW-0408">Iron</keyword>
<dbReference type="PANTHER" id="PTHR10869">
    <property type="entry name" value="PROLYL 4-HYDROXYLASE ALPHA SUBUNIT"/>
    <property type="match status" value="1"/>
</dbReference>
<feature type="domain" description="Prolyl 4-hydroxylase alpha subunit Fe(2+) 2OG dioxygenase" evidence="4">
    <location>
        <begin position="12"/>
        <end position="65"/>
    </location>
</feature>
<dbReference type="RefSeq" id="XP_040932890.1">
    <property type="nucleotide sequence ID" value="XM_041076956.1"/>
</dbReference>
<comment type="subcellular location">
    <subcellularLocation>
        <location evidence="1">Endoplasmic reticulum membrane</location>
    </subcellularLocation>
</comment>
<evidence type="ECO:0000256" key="2">
    <source>
        <dbReference type="ARBA" id="ARBA00022723"/>
    </source>
</evidence>
<evidence type="ECO:0000259" key="4">
    <source>
        <dbReference type="Pfam" id="PF13640"/>
    </source>
</evidence>